<dbReference type="OrthoDB" id="10262702at2759"/>
<dbReference type="STRING" id="296587.C1E9R4"/>
<dbReference type="RefSeq" id="XP_002503466.1">
    <property type="nucleotide sequence ID" value="XM_002503420.1"/>
</dbReference>
<dbReference type="InterPro" id="IPR018485">
    <property type="entry name" value="FGGY_C"/>
</dbReference>
<sequence length="466" mass="48583">MTAVNAAAVVSSSSSAAADDALFLGLDFGTSGARATVVDNAGDVVTETTARYPPIVDGGKGGDGVPEGGWAEAWRGALWSLLDQLDAGVRARVAAVAVDGTSGTVLIVDRKSGEPVYPPMLYNEKRGDAMDFVCAVAPEGHTVRSPTSALCKLHSWWVSNGERGEGEYALLHHADWVASLLHGVPHGETDQNNALKLGFDPGLGPNGDYPAWMKSLPYAPMLPGNVRAPGTKVADVKTERARSVLTNPSGCVVVAGTTDSIAAFVAARCTTPGDAVTSLGSSLALKLVSTVRVDDSAKGVYSHRLCGSWLVGGSSNLGGWLLRSNFSDDELVALTDKIDLEDVGKESSVPDYYPGVLMGFGMTVKEATDALSPRPDADEDFLRAILGSVAGVEARSYREMASMGASNVARVFTAGGGAKNPKWSTIRSRAMGGIPVAASEFAEASYGSALLARMGHYELPTYVPEE</sequence>
<dbReference type="GO" id="GO:0005997">
    <property type="term" value="P:xylulose metabolic process"/>
    <property type="evidence" value="ECO:0007669"/>
    <property type="project" value="TreeGrafter"/>
</dbReference>
<evidence type="ECO:0000256" key="1">
    <source>
        <dbReference type="ARBA" id="ARBA00009156"/>
    </source>
</evidence>
<dbReference type="PANTHER" id="PTHR10196">
    <property type="entry name" value="SUGAR KINASE"/>
    <property type="match status" value="1"/>
</dbReference>
<dbReference type="SUPFAM" id="SSF53067">
    <property type="entry name" value="Actin-like ATPase domain"/>
    <property type="match status" value="2"/>
</dbReference>
<protein>
    <recommendedName>
        <fullName evidence="4">Carbohydrate kinase FGGY C-terminal domain-containing protein</fullName>
    </recommendedName>
</protein>
<dbReference type="AlphaFoldDB" id="C1E9R4"/>
<evidence type="ECO:0000313" key="6">
    <source>
        <dbReference type="Proteomes" id="UP000002009"/>
    </source>
</evidence>
<dbReference type="Pfam" id="PF02782">
    <property type="entry name" value="FGGY_C"/>
    <property type="match status" value="1"/>
</dbReference>
<dbReference type="eggNOG" id="ENOG502QVMB">
    <property type="taxonomic scope" value="Eukaryota"/>
</dbReference>
<evidence type="ECO:0000313" key="5">
    <source>
        <dbReference type="EMBL" id="ACO64724.1"/>
    </source>
</evidence>
<dbReference type="GO" id="GO:0005829">
    <property type="term" value="C:cytosol"/>
    <property type="evidence" value="ECO:0007669"/>
    <property type="project" value="TreeGrafter"/>
</dbReference>
<dbReference type="PANTHER" id="PTHR10196:SF80">
    <property type="entry name" value="D-RIBULOSE KINASE"/>
    <property type="match status" value="1"/>
</dbReference>
<keyword evidence="3" id="KW-0418">Kinase</keyword>
<dbReference type="KEGG" id="mis:MICPUN_59812"/>
<dbReference type="GeneID" id="8245113"/>
<dbReference type="OMA" id="FLHQADW"/>
<comment type="similarity">
    <text evidence="1">Belongs to the FGGY kinase family.</text>
</comment>
<accession>C1E9R4</accession>
<proteinExistence type="inferred from homology"/>
<dbReference type="CDD" id="cd07783">
    <property type="entry name" value="ASKHA_NBD_FGGY_SePSK_AtXK1-like"/>
    <property type="match status" value="1"/>
</dbReference>
<gene>
    <name evidence="5" type="ORF">MICPUN_59812</name>
</gene>
<evidence type="ECO:0000256" key="2">
    <source>
        <dbReference type="ARBA" id="ARBA00022679"/>
    </source>
</evidence>
<evidence type="ECO:0000259" key="4">
    <source>
        <dbReference type="Pfam" id="PF02782"/>
    </source>
</evidence>
<dbReference type="GO" id="GO:0019150">
    <property type="term" value="F:D-ribulokinase activity"/>
    <property type="evidence" value="ECO:0007669"/>
    <property type="project" value="TreeGrafter"/>
</dbReference>
<dbReference type="EMBL" id="CP001328">
    <property type="protein sequence ID" value="ACO64724.1"/>
    <property type="molecule type" value="Genomic_DNA"/>
</dbReference>
<feature type="domain" description="Carbohydrate kinase FGGY C-terminal" evidence="4">
    <location>
        <begin position="376"/>
        <end position="454"/>
    </location>
</feature>
<reference evidence="5 6" key="1">
    <citation type="journal article" date="2009" name="Science">
        <title>Green evolution and dynamic adaptations revealed by genomes of the marine picoeukaryotes Micromonas.</title>
        <authorList>
            <person name="Worden A.Z."/>
            <person name="Lee J.H."/>
            <person name="Mock T."/>
            <person name="Rouze P."/>
            <person name="Simmons M.P."/>
            <person name="Aerts A.L."/>
            <person name="Allen A.E."/>
            <person name="Cuvelier M.L."/>
            <person name="Derelle E."/>
            <person name="Everett M.V."/>
            <person name="Foulon E."/>
            <person name="Grimwood J."/>
            <person name="Gundlach H."/>
            <person name="Henrissat B."/>
            <person name="Napoli C."/>
            <person name="McDonald S.M."/>
            <person name="Parker M.S."/>
            <person name="Rombauts S."/>
            <person name="Salamov A."/>
            <person name="Von Dassow P."/>
            <person name="Badger J.H."/>
            <person name="Coutinho P.M."/>
            <person name="Demir E."/>
            <person name="Dubchak I."/>
            <person name="Gentemann C."/>
            <person name="Eikrem W."/>
            <person name="Gready J.E."/>
            <person name="John U."/>
            <person name="Lanier W."/>
            <person name="Lindquist E.A."/>
            <person name="Lucas S."/>
            <person name="Mayer K.F."/>
            <person name="Moreau H."/>
            <person name="Not F."/>
            <person name="Otillar R."/>
            <person name="Panaud O."/>
            <person name="Pangilinan J."/>
            <person name="Paulsen I."/>
            <person name="Piegu B."/>
            <person name="Poliakov A."/>
            <person name="Robbens S."/>
            <person name="Schmutz J."/>
            <person name="Toulza E."/>
            <person name="Wyss T."/>
            <person name="Zelensky A."/>
            <person name="Zhou K."/>
            <person name="Armbrust E.V."/>
            <person name="Bhattacharya D."/>
            <person name="Goodenough U.W."/>
            <person name="Van de Peer Y."/>
            <person name="Grigoriev I.V."/>
        </authorList>
    </citation>
    <scope>NUCLEOTIDE SEQUENCE [LARGE SCALE GENOMIC DNA]</scope>
    <source>
        <strain evidence="6">RCC299 / NOUM17</strain>
    </source>
</reference>
<dbReference type="FunCoup" id="C1E9R4">
    <property type="interactions" value="457"/>
</dbReference>
<keyword evidence="6" id="KW-1185">Reference proteome</keyword>
<dbReference type="InterPro" id="IPR043129">
    <property type="entry name" value="ATPase_NBD"/>
</dbReference>
<organism evidence="5 6">
    <name type="scientific">Micromonas commoda (strain RCC299 / NOUM17 / CCMP2709)</name>
    <name type="common">Picoplanktonic green alga</name>
    <dbReference type="NCBI Taxonomy" id="296587"/>
    <lineage>
        <taxon>Eukaryota</taxon>
        <taxon>Viridiplantae</taxon>
        <taxon>Chlorophyta</taxon>
        <taxon>Mamiellophyceae</taxon>
        <taxon>Mamiellales</taxon>
        <taxon>Mamiellaceae</taxon>
        <taxon>Micromonas</taxon>
    </lineage>
</organism>
<dbReference type="Proteomes" id="UP000002009">
    <property type="component" value="Chromosome 7"/>
</dbReference>
<name>C1E9R4_MICCC</name>
<dbReference type="InParanoid" id="C1E9R4"/>
<dbReference type="GO" id="GO:0004856">
    <property type="term" value="F:D-xylulokinase activity"/>
    <property type="evidence" value="ECO:0007669"/>
    <property type="project" value="TreeGrafter"/>
</dbReference>
<keyword evidence="2" id="KW-0808">Transferase</keyword>
<dbReference type="Gene3D" id="3.30.420.40">
    <property type="match status" value="2"/>
</dbReference>
<evidence type="ECO:0000256" key="3">
    <source>
        <dbReference type="ARBA" id="ARBA00022777"/>
    </source>
</evidence>